<accession>A0A366Y324</accession>
<dbReference type="Pfam" id="PF09548">
    <property type="entry name" value="Spore_III_AB"/>
    <property type="match status" value="1"/>
</dbReference>
<reference evidence="2 3" key="1">
    <citation type="submission" date="2018-07" db="EMBL/GenBank/DDBJ databases">
        <title>Lottiidibacillus patelloidae gen. nov., sp. nov., isolated from the intestinal tract of a marine limpet and the reclassification of B. taeanensis BH030017T, B. algicola KMM 3737T and B. hwajinpoensis SW-72T as genus Lottiidibacillus.</title>
        <authorList>
            <person name="Liu R."/>
            <person name="Huang Z."/>
        </authorList>
    </citation>
    <scope>NUCLEOTIDE SEQUENCE [LARGE SCALE GENOMIC DNA]</scope>
    <source>
        <strain evidence="2 3">BH030017</strain>
    </source>
</reference>
<organism evidence="2 3">
    <name type="scientific">Bacillus taeanensis</name>
    <dbReference type="NCBI Taxonomy" id="273032"/>
    <lineage>
        <taxon>Bacteria</taxon>
        <taxon>Bacillati</taxon>
        <taxon>Bacillota</taxon>
        <taxon>Bacilli</taxon>
        <taxon>Bacillales</taxon>
        <taxon>Bacillaceae</taxon>
        <taxon>Bacillus</taxon>
    </lineage>
</organism>
<comment type="caution">
    <text evidence="2">The sequence shown here is derived from an EMBL/GenBank/DDBJ whole genome shotgun (WGS) entry which is preliminary data.</text>
</comment>
<keyword evidence="3" id="KW-1185">Reference proteome</keyword>
<dbReference type="InterPro" id="IPR014198">
    <property type="entry name" value="Spore_III_AB"/>
</dbReference>
<gene>
    <name evidence="2" type="ORF">DS031_06195</name>
</gene>
<evidence type="ECO:0000313" key="2">
    <source>
        <dbReference type="EMBL" id="RBW70601.1"/>
    </source>
</evidence>
<evidence type="ECO:0000256" key="1">
    <source>
        <dbReference type="SAM" id="Coils"/>
    </source>
</evidence>
<dbReference type="AlphaFoldDB" id="A0A366Y324"/>
<dbReference type="PIRSF" id="PIRSF021435">
    <property type="entry name" value="SpoIIIAB"/>
    <property type="match status" value="1"/>
</dbReference>
<name>A0A366Y324_9BACI</name>
<dbReference type="EMBL" id="QOCW01000004">
    <property type="protein sequence ID" value="RBW70601.1"/>
    <property type="molecule type" value="Genomic_DNA"/>
</dbReference>
<dbReference type="NCBIfam" id="TIGR02833">
    <property type="entry name" value="spore_III_AB"/>
    <property type="match status" value="1"/>
</dbReference>
<dbReference type="OrthoDB" id="1957909at2"/>
<proteinExistence type="predicted"/>
<sequence>MMKVLGALLIVMATTWAGFEAAKRLSERPRQLRQLKTALQSLEAEIVYGLTPLNEACMHLAGQLPKPLTWFFETFAKRLNEGEKSVPEAWNQSLEEVWRLSSLRQGEFEVMKQFGATLGRHDRDHQQKQIRLTIAHLEREEAEAKDEQVRYEKMVKSLGFLAGLLIVILFI</sequence>
<keyword evidence="1" id="KW-0175">Coiled coil</keyword>
<dbReference type="Proteomes" id="UP000253314">
    <property type="component" value="Unassembled WGS sequence"/>
</dbReference>
<feature type="coiled-coil region" evidence="1">
    <location>
        <begin position="127"/>
        <end position="157"/>
    </location>
</feature>
<protein>
    <submittedName>
        <fullName evidence="2">Stage III sporulation protein SpoAB</fullName>
    </submittedName>
</protein>
<evidence type="ECO:0000313" key="3">
    <source>
        <dbReference type="Proteomes" id="UP000253314"/>
    </source>
</evidence>